<dbReference type="PANTHER" id="PTHR43280:SF2">
    <property type="entry name" value="HTH-TYPE TRANSCRIPTIONAL REGULATOR EXSA"/>
    <property type="match status" value="1"/>
</dbReference>
<keyword evidence="2" id="KW-0238">DNA-binding</keyword>
<organism evidence="5 6">
    <name type="scientific">Chitinophaga nivalis</name>
    <dbReference type="NCBI Taxonomy" id="2991709"/>
    <lineage>
        <taxon>Bacteria</taxon>
        <taxon>Pseudomonadati</taxon>
        <taxon>Bacteroidota</taxon>
        <taxon>Chitinophagia</taxon>
        <taxon>Chitinophagales</taxon>
        <taxon>Chitinophagaceae</taxon>
        <taxon>Chitinophaga</taxon>
    </lineage>
</organism>
<keyword evidence="6" id="KW-1185">Reference proteome</keyword>
<dbReference type="PANTHER" id="PTHR43280">
    <property type="entry name" value="ARAC-FAMILY TRANSCRIPTIONAL REGULATOR"/>
    <property type="match status" value="1"/>
</dbReference>
<keyword evidence="1" id="KW-0805">Transcription regulation</keyword>
<dbReference type="Pfam" id="PF12833">
    <property type="entry name" value="HTH_18"/>
    <property type="match status" value="1"/>
</dbReference>
<feature type="domain" description="HTH araC/xylS-type" evidence="4">
    <location>
        <begin position="184"/>
        <end position="282"/>
    </location>
</feature>
<dbReference type="SMART" id="SM00342">
    <property type="entry name" value="HTH_ARAC"/>
    <property type="match status" value="1"/>
</dbReference>
<evidence type="ECO:0000256" key="3">
    <source>
        <dbReference type="ARBA" id="ARBA00023163"/>
    </source>
</evidence>
<dbReference type="InterPro" id="IPR018060">
    <property type="entry name" value="HTH_AraC"/>
</dbReference>
<evidence type="ECO:0000313" key="6">
    <source>
        <dbReference type="Proteomes" id="UP001207742"/>
    </source>
</evidence>
<evidence type="ECO:0000256" key="2">
    <source>
        <dbReference type="ARBA" id="ARBA00023125"/>
    </source>
</evidence>
<dbReference type="RefSeq" id="WP_264734217.1">
    <property type="nucleotide sequence ID" value="NZ_JAPDNR010000001.1"/>
</dbReference>
<accession>A0ABT3ITT4</accession>
<reference evidence="5 6" key="1">
    <citation type="submission" date="2022-10" db="EMBL/GenBank/DDBJ databases">
        <title>Chitinophaga nivalis PC15 sp. nov., isolated from Pyeongchang county, South Korea.</title>
        <authorList>
            <person name="Trinh H.N."/>
        </authorList>
    </citation>
    <scope>NUCLEOTIDE SEQUENCE [LARGE SCALE GENOMIC DNA]</scope>
    <source>
        <strain evidence="5 6">PC14</strain>
    </source>
</reference>
<comment type="caution">
    <text evidence="5">The sequence shown here is derived from an EMBL/GenBank/DDBJ whole genome shotgun (WGS) entry which is preliminary data.</text>
</comment>
<evidence type="ECO:0000259" key="4">
    <source>
        <dbReference type="PROSITE" id="PS01124"/>
    </source>
</evidence>
<protein>
    <submittedName>
        <fullName evidence="5">AraC family transcriptional regulator</fullName>
    </submittedName>
</protein>
<sequence length="289" mass="33171">MYTRYDNWSLPGQHQVTTWQEQHHSWAAYSRYLQAAAHQLYVPQTILNLVVRGEKRMYDGNKVHHLRAGDVFLIPAGSLICSEILCPQQHYSSINLVIPDNIAAYGPPRNYDDNAAGVKAALILPARQEWHPFTRSLLQHFRDAGASAPDHPAVITQLWKLMMHSPAGAHVGAMLAKNSRYPLPQVMETLSSCLPEVRLLEEVAAMGHMSTATLKRRFRKVYNCSPMHWIWEKRLQLAGFLLRTTEMTVPEIAYSTGFEDITHFYRLFRKSFLLTPLQWRKSESDLFSK</sequence>
<keyword evidence="3" id="KW-0804">Transcription</keyword>
<dbReference type="InterPro" id="IPR009057">
    <property type="entry name" value="Homeodomain-like_sf"/>
</dbReference>
<evidence type="ECO:0000256" key="1">
    <source>
        <dbReference type="ARBA" id="ARBA00023015"/>
    </source>
</evidence>
<proteinExistence type="predicted"/>
<dbReference type="SUPFAM" id="SSF51215">
    <property type="entry name" value="Regulatory protein AraC"/>
    <property type="match status" value="1"/>
</dbReference>
<dbReference type="Gene3D" id="1.10.10.60">
    <property type="entry name" value="Homeodomain-like"/>
    <property type="match status" value="1"/>
</dbReference>
<dbReference type="SUPFAM" id="SSF46689">
    <property type="entry name" value="Homeodomain-like"/>
    <property type="match status" value="1"/>
</dbReference>
<dbReference type="Proteomes" id="UP001207742">
    <property type="component" value="Unassembled WGS sequence"/>
</dbReference>
<name>A0ABT3ITT4_9BACT</name>
<evidence type="ECO:0000313" key="5">
    <source>
        <dbReference type="EMBL" id="MCW3487407.1"/>
    </source>
</evidence>
<gene>
    <name evidence="5" type="ORF">OL497_26155</name>
</gene>
<dbReference type="InterPro" id="IPR037923">
    <property type="entry name" value="HTH-like"/>
</dbReference>
<dbReference type="PROSITE" id="PS01124">
    <property type="entry name" value="HTH_ARAC_FAMILY_2"/>
    <property type="match status" value="1"/>
</dbReference>
<dbReference type="EMBL" id="JAPDNS010000002">
    <property type="protein sequence ID" value="MCW3487407.1"/>
    <property type="molecule type" value="Genomic_DNA"/>
</dbReference>